<evidence type="ECO:0000256" key="7">
    <source>
        <dbReference type="ARBA" id="ARBA00023002"/>
    </source>
</evidence>
<dbReference type="Pfam" id="PF14850">
    <property type="entry name" value="Pro_dh-DNA_bdg"/>
    <property type="match status" value="1"/>
</dbReference>
<dbReference type="RefSeq" id="WP_090919708.1">
    <property type="nucleotide sequence ID" value="NZ_CP016180.1"/>
</dbReference>
<dbReference type="GO" id="GO:0004657">
    <property type="term" value="F:proline dehydrogenase activity"/>
    <property type="evidence" value="ECO:0007669"/>
    <property type="project" value="UniProtKB-UniRule"/>
</dbReference>
<keyword evidence="8 18" id="KW-0805">Transcription regulation</keyword>
<dbReference type="PANTHER" id="PTHR42862:SF1">
    <property type="entry name" value="DELTA-1-PYRROLINE-5-CARBOXYLATE DEHYDROGENASE 2, ISOFORM A-RELATED"/>
    <property type="match status" value="1"/>
</dbReference>
<evidence type="ECO:0000256" key="13">
    <source>
        <dbReference type="ARBA" id="ARBA00023268"/>
    </source>
</evidence>
<evidence type="ECO:0000313" key="24">
    <source>
        <dbReference type="EMBL" id="MDP8086257.1"/>
    </source>
</evidence>
<gene>
    <name evidence="24" type="primary">putA</name>
    <name evidence="24" type="ORF">QJT92_10035</name>
    <name evidence="25" type="ORF">SAMN05444853_10210</name>
</gene>
<evidence type="ECO:0000256" key="5">
    <source>
        <dbReference type="ARBA" id="ARBA00022630"/>
    </source>
</evidence>
<comment type="pathway">
    <text evidence="3 18">Amino-acid degradation; L-proline degradation into L-glutamate; L-glutamate from L-proline: step 2/2.</text>
</comment>
<evidence type="ECO:0000256" key="8">
    <source>
        <dbReference type="ARBA" id="ARBA00023015"/>
    </source>
</evidence>
<dbReference type="Gene3D" id="3.20.20.220">
    <property type="match status" value="1"/>
</dbReference>
<feature type="active site" evidence="19">
    <location>
        <position position="780"/>
    </location>
</feature>
<keyword evidence="27" id="KW-1185">Reference proteome</keyword>
<feature type="active site" evidence="19">
    <location>
        <position position="814"/>
    </location>
</feature>
<evidence type="ECO:0000313" key="26">
    <source>
        <dbReference type="Proteomes" id="UP000198883"/>
    </source>
</evidence>
<dbReference type="EMBL" id="JASAVS010000027">
    <property type="protein sequence ID" value="MDP8086257.1"/>
    <property type="molecule type" value="Genomic_DNA"/>
</dbReference>
<dbReference type="NCBIfam" id="TIGR01238">
    <property type="entry name" value="D1pyr5carbox3"/>
    <property type="match status" value="1"/>
</dbReference>
<keyword evidence="7 18" id="KW-0560">Oxidoreductase</keyword>
<accession>A0A1H7UD44</accession>
<dbReference type="InterPro" id="IPR002872">
    <property type="entry name" value="Proline_DH_dom"/>
</dbReference>
<dbReference type="STRING" id="97481.SAMN05444853_10210"/>
<dbReference type="Gene3D" id="1.20.5.460">
    <property type="entry name" value="Single helix bin"/>
    <property type="match status" value="1"/>
</dbReference>
<evidence type="ECO:0000256" key="18">
    <source>
        <dbReference type="PIRNR" id="PIRNR000197"/>
    </source>
</evidence>
<dbReference type="Proteomes" id="UP000198883">
    <property type="component" value="Unassembled WGS sequence"/>
</dbReference>
<dbReference type="SUPFAM" id="SSF53720">
    <property type="entry name" value="ALDH-like"/>
    <property type="match status" value="1"/>
</dbReference>
<comment type="cofactor">
    <cofactor evidence="1 18">
        <name>FAD</name>
        <dbReference type="ChEBI" id="CHEBI:57692"/>
    </cofactor>
</comment>
<dbReference type="GO" id="GO:0003842">
    <property type="term" value="F:L-glutamate gamma-semialdehyde dehydrogenase activity"/>
    <property type="evidence" value="ECO:0007669"/>
    <property type="project" value="UniProtKB-UniRule"/>
</dbReference>
<dbReference type="Pfam" id="PF00171">
    <property type="entry name" value="Aldedh"/>
    <property type="match status" value="1"/>
</dbReference>
<dbReference type="Gene3D" id="1.20.5.550">
    <property type="entry name" value="Single Helix bin"/>
    <property type="match status" value="1"/>
</dbReference>
<dbReference type="FunFam" id="3.40.309.10:FF:000005">
    <property type="entry name" value="1-pyrroline-5-carboxylate dehydrogenase 1"/>
    <property type="match status" value="1"/>
</dbReference>
<keyword evidence="9 18" id="KW-0520">NAD</keyword>
<protein>
    <recommendedName>
        <fullName evidence="18">Bifunctional protein PutA</fullName>
    </recommendedName>
    <domain>
        <recommendedName>
            <fullName evidence="18">Proline dehydrogenase</fullName>
            <ecNumber evidence="18">1.5.5.2</ecNumber>
        </recommendedName>
        <alternativeName>
            <fullName evidence="18">Proline oxidase</fullName>
        </alternativeName>
    </domain>
    <domain>
        <recommendedName>
            <fullName evidence="18">Delta-1-pyrroline-5-carboxylate dehydrogenase</fullName>
            <shortName evidence="18">P5C dehydrogenase</shortName>
            <ecNumber evidence="18">1.2.1.88</ecNumber>
        </recommendedName>
        <alternativeName>
            <fullName evidence="18">L-glutamate gamma-semialdehyde dehydrogenase</fullName>
        </alternativeName>
    </domain>
</protein>
<dbReference type="PIRSF" id="PIRSF000197">
    <property type="entry name" value="Bifunct_PutA"/>
    <property type="match status" value="1"/>
</dbReference>
<dbReference type="EC" id="1.2.1.88" evidence="18"/>
<sequence length="1151" mass="128117">MSFSLSKKYSQLRRDITSYYRIDEKKAVDQLYETLTFTPEQENAIQKNAVNLINKVRNIKKNSYGIDALMQEFSLGDEEGIALMCLAEALLRIPDEETQDELIHDKLKEGNWQSHIGRSSSIFINAASYGLLLGKKLSGSFDEETLSNALTRSFARLSAPAMRLAMLQAMRILGAQFVTGTDINNALHRVKKRVEKGFCFSFDMLGEAAMTASDAERYFQDYINAIEAVGRDSADKDIFQSNGVSVKLSAIHPRYFRSQYDRVMDELYPKLKQLMLLGKKYNIGINIDAEEASRLELSLDLVEKLLDEPELKGYKGIGFVIQAYSKRCPKVIDYLIELAREKQGYLMIRLVKGAYWDSEIKWAQTEGLEGFPVYTRKNHTDISYIACAKKLLTAQDVIYPQFATHNVQSLCTIYELGKDKNYEFQCLHGMGENLYDNVVGKENFDRLVRVYAPVGTHETLLAYLVRRLLENGANSSFVHQLIDETIPAEQLVTPPWKLYEKSQGERNKAVKLPLELFSDRKNSQGFDLTNEFTLEQLEQGFENAQIEAVTSLVNFANKTIHHESHSVFNPADLSSKVGEVSFLKVDAVEQVFGSATMTEWNNFDATSKADILRKTANLYEENAALLMKIAILEAGKTLPNAIAELREAVDFLRYYAVQLEKLAQLGKLAEPRGKILCISPWNFPLAIFTGQIAASLAAGNVVIAKPAEQTSLIAAAAVELFYQAGLPRSALQLVLGTGDIGAALVKQPFDGVVFTGSTEVAKLINEQLAQTDNDPVFIAETGGQNVLVVDSSALAEQVIADVLNSAFDSAGQRCSALRILLLQEDVADKIYSMLCEAMKELKVGNPTQLATDVGPVIDKEALQNLDNHKMKMRQIAQRYVELKSPKEGHFVAPAVYILDNLAQLEREVFGPILHIVTYKKENLANVLAEVNAKGYALTGGCHSRIYKQMDFVEKHLNCGNFYINRNIVGAVVGVQPFGGHSQSGTGPKAGGEFYLQRLTKTTQYYSQFGDEMALANAKPLLESITGEDNSLAYLPCEVAIFDGSLEQAKQATEKLLAAGFSVLVEPQHPLAKLNLDNIRVAKTLGHCQKGVYLENITKEQRLWVAQNSPAIFKCYDWRETQDLMPLYDEFSRSENTTAAGGNASLMAAQEQ</sequence>
<dbReference type="InterPro" id="IPR041349">
    <property type="entry name" value="PRODH"/>
</dbReference>
<dbReference type="Pfam" id="PF01619">
    <property type="entry name" value="Pro_dh"/>
    <property type="match status" value="1"/>
</dbReference>
<evidence type="ECO:0000256" key="16">
    <source>
        <dbReference type="ARBA" id="ARBA00060889"/>
    </source>
</evidence>
<dbReference type="EMBL" id="FOBN01000002">
    <property type="protein sequence ID" value="SEL94588.1"/>
    <property type="molecule type" value="Genomic_DNA"/>
</dbReference>
<feature type="domain" description="Aldehyde dehydrogenase" evidence="20">
    <location>
        <begin position="563"/>
        <end position="1001"/>
    </location>
</feature>
<keyword evidence="11 18" id="KW-0238">DNA-binding</keyword>
<dbReference type="GO" id="GO:0010133">
    <property type="term" value="P:L-proline catabolic process to L-glutamate"/>
    <property type="evidence" value="ECO:0007669"/>
    <property type="project" value="UniProtKB-UniRule"/>
</dbReference>
<keyword evidence="13" id="KW-0511">Multifunctional enzyme</keyword>
<keyword evidence="4 18" id="KW-0678">Repressor</keyword>
<feature type="domain" description="Proline dehydrogenase PutA" evidence="22">
    <location>
        <begin position="66"/>
        <end position="177"/>
    </location>
</feature>
<reference evidence="26" key="2">
    <citation type="submission" date="2016-10" db="EMBL/GenBank/DDBJ databases">
        <authorList>
            <person name="Varghese N."/>
            <person name="Submissions S."/>
        </authorList>
    </citation>
    <scope>NUCLEOTIDE SEQUENCE [LARGE SCALE GENOMIC DNA]</scope>
    <source>
        <strain evidence="26">DSM 24204</strain>
    </source>
</reference>
<dbReference type="InterPro" id="IPR050485">
    <property type="entry name" value="Proline_metab_enzyme"/>
</dbReference>
<dbReference type="InterPro" id="IPR016160">
    <property type="entry name" value="Ald_DH_CS_CYS"/>
</dbReference>
<dbReference type="PROSITE" id="PS00070">
    <property type="entry name" value="ALDEHYDE_DEHYDR_CYS"/>
    <property type="match status" value="1"/>
</dbReference>
<keyword evidence="10 18" id="KW-0642">Proline metabolism</keyword>
<evidence type="ECO:0000256" key="6">
    <source>
        <dbReference type="ARBA" id="ARBA00022827"/>
    </source>
</evidence>
<dbReference type="InterPro" id="IPR024089">
    <property type="entry name" value="PRODH_PutA_dom_I/II"/>
</dbReference>
<keyword evidence="6 18" id="KW-0274">FAD</keyword>
<dbReference type="InterPro" id="IPR024090">
    <property type="entry name" value="PRODH_PutA_dom_I"/>
</dbReference>
<evidence type="ECO:0000256" key="9">
    <source>
        <dbReference type="ARBA" id="ARBA00023027"/>
    </source>
</evidence>
<dbReference type="GeneID" id="83545576"/>
<dbReference type="InterPro" id="IPR016162">
    <property type="entry name" value="Ald_DH_N"/>
</dbReference>
<name>A0A1H7UD44_9PAST</name>
<dbReference type="SUPFAM" id="SSF81935">
    <property type="entry name" value="N-terminal domain of bifunctional PutA protein"/>
    <property type="match status" value="1"/>
</dbReference>
<evidence type="ECO:0000259" key="22">
    <source>
        <dbReference type="Pfam" id="PF14850"/>
    </source>
</evidence>
<dbReference type="Pfam" id="PF18327">
    <property type="entry name" value="PRODH"/>
    <property type="match status" value="1"/>
</dbReference>
<dbReference type="SUPFAM" id="SSF51730">
    <property type="entry name" value="FAD-linked oxidoreductase"/>
    <property type="match status" value="1"/>
</dbReference>
<dbReference type="InterPro" id="IPR016163">
    <property type="entry name" value="Ald_DH_C"/>
</dbReference>
<dbReference type="Proteomes" id="UP001224812">
    <property type="component" value="Unassembled WGS sequence"/>
</dbReference>
<dbReference type="Gene3D" id="3.40.605.10">
    <property type="entry name" value="Aldehyde Dehydrogenase, Chain A, domain 1"/>
    <property type="match status" value="1"/>
</dbReference>
<dbReference type="InterPro" id="IPR024082">
    <property type="entry name" value="PRODH_PutA_dom_II"/>
</dbReference>
<dbReference type="FunFam" id="3.20.20.220:FF:000004">
    <property type="entry name" value="Bifunctional protein PutA"/>
    <property type="match status" value="1"/>
</dbReference>
<comment type="similarity">
    <text evidence="17 18">In the C-terminal section; belongs to the aldehyde dehydrogenase family.</text>
</comment>
<dbReference type="OrthoDB" id="9812625at2"/>
<keyword evidence="5 18" id="KW-0285">Flavoprotein</keyword>
<dbReference type="InterPro" id="IPR015590">
    <property type="entry name" value="Aldehyde_DH_dom"/>
</dbReference>
<evidence type="ECO:0000313" key="25">
    <source>
        <dbReference type="EMBL" id="SEL94588.1"/>
    </source>
</evidence>
<comment type="pathway">
    <text evidence="2 18">Amino-acid degradation; L-proline degradation into L-glutamate; L-glutamate from L-proline: step 1/2.</text>
</comment>
<dbReference type="EC" id="1.5.5.2" evidence="18"/>
<dbReference type="GO" id="GO:0003700">
    <property type="term" value="F:DNA-binding transcription factor activity"/>
    <property type="evidence" value="ECO:0007669"/>
    <property type="project" value="InterPro"/>
</dbReference>
<dbReference type="GO" id="GO:0003677">
    <property type="term" value="F:DNA binding"/>
    <property type="evidence" value="ECO:0007669"/>
    <property type="project" value="UniProtKB-KW"/>
</dbReference>
<evidence type="ECO:0000256" key="12">
    <source>
        <dbReference type="ARBA" id="ARBA00023163"/>
    </source>
</evidence>
<comment type="function">
    <text evidence="18">Oxidizes proline to glutamate for use as a carbon and nitrogen source.</text>
</comment>
<dbReference type="Gene3D" id="3.40.309.10">
    <property type="entry name" value="Aldehyde Dehydrogenase, Chain A, domain 2"/>
    <property type="match status" value="1"/>
</dbReference>
<evidence type="ECO:0000256" key="2">
    <source>
        <dbReference type="ARBA" id="ARBA00004739"/>
    </source>
</evidence>
<reference evidence="24 27" key="3">
    <citation type="journal article" date="2023" name="Front. Microbiol.">
        <title>Phylogeography and host specificity of Pasteurellaceae pathogenic to sea-farmed fish in the north-east Atlantic.</title>
        <authorList>
            <person name="Gulla S."/>
            <person name="Colquhoun D.J."/>
            <person name="Olsen A.B."/>
            <person name="Spilsberg B."/>
            <person name="Lagesen K."/>
            <person name="Aakesson C.P."/>
            <person name="Strom S."/>
            <person name="Manji F."/>
            <person name="Birkbeck T.H."/>
            <person name="Nilsen H.K."/>
        </authorList>
    </citation>
    <scope>NUCLEOTIDE SEQUENCE [LARGE SCALE GENOMIC DNA]</scope>
    <source>
        <strain evidence="24 27">VIO11850</strain>
    </source>
</reference>
<evidence type="ECO:0000256" key="14">
    <source>
        <dbReference type="ARBA" id="ARBA00048142"/>
    </source>
</evidence>
<dbReference type="NCBIfam" id="NF008869">
    <property type="entry name" value="PRK11904.1"/>
    <property type="match status" value="1"/>
</dbReference>
<evidence type="ECO:0000256" key="17">
    <source>
        <dbReference type="ARBA" id="ARBA00060911"/>
    </source>
</evidence>
<evidence type="ECO:0000256" key="10">
    <source>
        <dbReference type="ARBA" id="ARBA00023062"/>
    </source>
</evidence>
<keyword evidence="12 18" id="KW-0804">Transcription</keyword>
<feature type="domain" description="Proline utilization A proline dehydrogenase N-terminal" evidence="23">
    <location>
        <begin position="10"/>
        <end position="57"/>
    </location>
</feature>
<proteinExistence type="inferred from homology"/>
<evidence type="ECO:0000259" key="21">
    <source>
        <dbReference type="Pfam" id="PF01619"/>
    </source>
</evidence>
<evidence type="ECO:0000256" key="11">
    <source>
        <dbReference type="ARBA" id="ARBA00023125"/>
    </source>
</evidence>
<comment type="catalytic activity">
    <reaction evidence="14 18">
        <text>L-glutamate 5-semialdehyde + NAD(+) + H2O = L-glutamate + NADH + 2 H(+)</text>
        <dbReference type="Rhea" id="RHEA:30235"/>
        <dbReference type="ChEBI" id="CHEBI:15377"/>
        <dbReference type="ChEBI" id="CHEBI:15378"/>
        <dbReference type="ChEBI" id="CHEBI:29985"/>
        <dbReference type="ChEBI" id="CHEBI:57540"/>
        <dbReference type="ChEBI" id="CHEBI:57945"/>
        <dbReference type="ChEBI" id="CHEBI:58066"/>
        <dbReference type="EC" id="1.2.1.88"/>
    </reaction>
</comment>
<evidence type="ECO:0000256" key="15">
    <source>
        <dbReference type="ARBA" id="ARBA00048779"/>
    </source>
</evidence>
<dbReference type="InterPro" id="IPR005933">
    <property type="entry name" value="PutA_C"/>
</dbReference>
<reference evidence="25" key="1">
    <citation type="submission" date="2016-10" db="EMBL/GenBank/DDBJ databases">
        <authorList>
            <person name="de Groot N.N."/>
        </authorList>
    </citation>
    <scope>NUCLEOTIDE SEQUENCE [LARGE SCALE GENOMIC DNA]</scope>
    <source>
        <strain evidence="25">DSM 24204</strain>
    </source>
</reference>
<evidence type="ECO:0000256" key="19">
    <source>
        <dbReference type="PIRSR" id="PIRSR000197-1"/>
    </source>
</evidence>
<evidence type="ECO:0000259" key="23">
    <source>
        <dbReference type="Pfam" id="PF18327"/>
    </source>
</evidence>
<evidence type="ECO:0000256" key="1">
    <source>
        <dbReference type="ARBA" id="ARBA00001974"/>
    </source>
</evidence>
<organism evidence="25 26">
    <name type="scientific">Phocoenobacter skyensis</name>
    <dbReference type="NCBI Taxonomy" id="97481"/>
    <lineage>
        <taxon>Bacteria</taxon>
        <taxon>Pseudomonadati</taxon>
        <taxon>Pseudomonadota</taxon>
        <taxon>Gammaproteobacteria</taxon>
        <taxon>Pasteurellales</taxon>
        <taxon>Pasteurellaceae</taxon>
        <taxon>Phocoenobacter</taxon>
    </lineage>
</organism>
<comment type="catalytic activity">
    <reaction evidence="15 18">
        <text>L-proline + a quinone = (S)-1-pyrroline-5-carboxylate + a quinol + H(+)</text>
        <dbReference type="Rhea" id="RHEA:23784"/>
        <dbReference type="ChEBI" id="CHEBI:15378"/>
        <dbReference type="ChEBI" id="CHEBI:17388"/>
        <dbReference type="ChEBI" id="CHEBI:24646"/>
        <dbReference type="ChEBI" id="CHEBI:60039"/>
        <dbReference type="ChEBI" id="CHEBI:132124"/>
        <dbReference type="EC" id="1.5.5.2"/>
    </reaction>
</comment>
<evidence type="ECO:0000256" key="3">
    <source>
        <dbReference type="ARBA" id="ARBA00004786"/>
    </source>
</evidence>
<comment type="similarity">
    <text evidence="16 18">In the N-terminal section; belongs to the proline dehydrogenase family.</text>
</comment>
<dbReference type="AlphaFoldDB" id="A0A1H7UD44"/>
<dbReference type="UniPathway" id="UPA00261">
    <property type="reaction ID" value="UER00373"/>
</dbReference>
<dbReference type="InterPro" id="IPR029041">
    <property type="entry name" value="FAD-linked_oxidoreductase-like"/>
</dbReference>
<dbReference type="GO" id="GO:0009898">
    <property type="term" value="C:cytoplasmic side of plasma membrane"/>
    <property type="evidence" value="ECO:0007669"/>
    <property type="project" value="TreeGrafter"/>
</dbReference>
<dbReference type="InterPro" id="IPR025703">
    <property type="entry name" value="Bifunct_PutA"/>
</dbReference>
<feature type="domain" description="Proline dehydrogenase" evidence="21">
    <location>
        <begin position="186"/>
        <end position="480"/>
    </location>
</feature>
<dbReference type="InterPro" id="IPR016161">
    <property type="entry name" value="Ald_DH/histidinol_DH"/>
</dbReference>
<evidence type="ECO:0000256" key="4">
    <source>
        <dbReference type="ARBA" id="ARBA00022491"/>
    </source>
</evidence>
<dbReference type="PANTHER" id="PTHR42862">
    <property type="entry name" value="DELTA-1-PYRROLINE-5-CARBOXYLATE DEHYDROGENASE 1, ISOFORM A-RELATED"/>
    <property type="match status" value="1"/>
</dbReference>
<evidence type="ECO:0000259" key="20">
    <source>
        <dbReference type="Pfam" id="PF00171"/>
    </source>
</evidence>
<evidence type="ECO:0000313" key="27">
    <source>
        <dbReference type="Proteomes" id="UP001224812"/>
    </source>
</evidence>